<proteinExistence type="predicted"/>
<dbReference type="KEGG" id="sace:GIY23_20340"/>
<organism evidence="4 5">
    <name type="scientific">Allosaccharopolyspora coralli</name>
    <dbReference type="NCBI Taxonomy" id="2665642"/>
    <lineage>
        <taxon>Bacteria</taxon>
        <taxon>Bacillati</taxon>
        <taxon>Actinomycetota</taxon>
        <taxon>Actinomycetes</taxon>
        <taxon>Pseudonocardiales</taxon>
        <taxon>Pseudonocardiaceae</taxon>
        <taxon>Allosaccharopolyspora</taxon>
    </lineage>
</organism>
<dbReference type="InterPro" id="IPR005693">
    <property type="entry name" value="Mce"/>
</dbReference>
<dbReference type="PANTHER" id="PTHR33371:SF19">
    <property type="entry name" value="MCE-FAMILY PROTEIN MCE4A"/>
    <property type="match status" value="1"/>
</dbReference>
<dbReference type="Pfam" id="PF02470">
    <property type="entry name" value="MlaD"/>
    <property type="match status" value="1"/>
</dbReference>
<evidence type="ECO:0000313" key="5">
    <source>
        <dbReference type="Proteomes" id="UP000371041"/>
    </source>
</evidence>
<feature type="region of interest" description="Disordered" evidence="1">
    <location>
        <begin position="321"/>
        <end position="418"/>
    </location>
</feature>
<dbReference type="Proteomes" id="UP000371041">
    <property type="component" value="Chromosome"/>
</dbReference>
<gene>
    <name evidence="4" type="ORF">GIY23_20340</name>
</gene>
<evidence type="ECO:0000259" key="3">
    <source>
        <dbReference type="Pfam" id="PF11887"/>
    </source>
</evidence>
<protein>
    <submittedName>
        <fullName evidence="4">MCE family protein</fullName>
    </submittedName>
</protein>
<reference evidence="5" key="1">
    <citation type="submission" date="2019-11" db="EMBL/GenBank/DDBJ databases">
        <title>The complete genome sequence of Saccharopolyspora sp. E2A.</title>
        <authorList>
            <person name="Zhang G."/>
        </authorList>
    </citation>
    <scope>NUCLEOTIDE SEQUENCE [LARGE SCALE GENOMIC DNA]</scope>
    <source>
        <strain evidence="5">E2A</strain>
    </source>
</reference>
<dbReference type="EMBL" id="CP045929">
    <property type="protein sequence ID" value="QGK71551.1"/>
    <property type="molecule type" value="Genomic_DNA"/>
</dbReference>
<keyword evidence="5" id="KW-1185">Reference proteome</keyword>
<evidence type="ECO:0000313" key="4">
    <source>
        <dbReference type="EMBL" id="QGK71551.1"/>
    </source>
</evidence>
<accession>A0A5Q3QA66</accession>
<feature type="compositionally biased region" description="Polar residues" evidence="1">
    <location>
        <begin position="394"/>
        <end position="408"/>
    </location>
</feature>
<evidence type="ECO:0000256" key="1">
    <source>
        <dbReference type="SAM" id="MobiDB-lite"/>
    </source>
</evidence>
<name>A0A5Q3QA66_9PSEU</name>
<dbReference type="GO" id="GO:0005576">
    <property type="term" value="C:extracellular region"/>
    <property type="evidence" value="ECO:0007669"/>
    <property type="project" value="TreeGrafter"/>
</dbReference>
<dbReference type="GO" id="GO:0051701">
    <property type="term" value="P:biological process involved in interaction with host"/>
    <property type="evidence" value="ECO:0007669"/>
    <property type="project" value="TreeGrafter"/>
</dbReference>
<dbReference type="InterPro" id="IPR024516">
    <property type="entry name" value="Mce_C"/>
</dbReference>
<dbReference type="InterPro" id="IPR052336">
    <property type="entry name" value="MlaD_Phospholipid_Transporter"/>
</dbReference>
<dbReference type="Pfam" id="PF11887">
    <property type="entry name" value="Mce4_CUP1"/>
    <property type="match status" value="1"/>
</dbReference>
<dbReference type="NCBIfam" id="TIGR00996">
    <property type="entry name" value="Mtu_fam_mce"/>
    <property type="match status" value="1"/>
</dbReference>
<feature type="domain" description="Mce/MlaD" evidence="2">
    <location>
        <begin position="41"/>
        <end position="117"/>
    </location>
</feature>
<dbReference type="AlphaFoldDB" id="A0A5Q3QA66"/>
<feature type="domain" description="Mammalian cell entry C-terminal" evidence="3">
    <location>
        <begin position="125"/>
        <end position="345"/>
    </location>
</feature>
<dbReference type="PANTHER" id="PTHR33371">
    <property type="entry name" value="INTERMEMBRANE PHOSPHOLIPID TRANSPORT SYSTEM BINDING PROTEIN MLAD-RELATED"/>
    <property type="match status" value="1"/>
</dbReference>
<dbReference type="InterPro" id="IPR003399">
    <property type="entry name" value="Mce/MlaD"/>
</dbReference>
<sequence>MSAQGALKTVRRRMLGVALLVVIALFLSLTVASYQKAFRSTVDVTLQAGSSANQLLPNSDVKVRGMIIGEVRDIATNGDGAEMQLAIEPDKAEMIPSNVSARLLPKTLFGERYVSLELPQNAGADNIASGDVIQQDRSKASIELEKVLADTMPVLQAVQPDDLAATLNALSQALEGRGKPLGETLSQLNTYLEGFNPSVPQLQENLQQLVGFAETYEQAAPDLLNALENFSTTSRTMVEQRDNLATLNSQLTTTSNDMTAFLEANGDNIIRLGEQSRPNLDLLAKYSPSYPCFLGEMAEFVPRVNEVFGKGTNEPGLHITLEVNQNRGKYEPNQDEPEFNDKRGPRCYPHDQLPSPFPQYPPESDGGPIQDGSTPPPSRNTVEGPSGKPPNTGGEAQTSGPQSTSPQGTGSGLGVVNSPAERDFVSALLAPTMGVPANEVPEWGSLLVGPVLRGAEVSYR</sequence>
<evidence type="ECO:0000259" key="2">
    <source>
        <dbReference type="Pfam" id="PF02470"/>
    </source>
</evidence>
<dbReference type="RefSeq" id="WP_154078125.1">
    <property type="nucleotide sequence ID" value="NZ_CP045929.1"/>
</dbReference>